<accession>A0A4P9VVB7</accession>
<dbReference type="EMBL" id="ML001077">
    <property type="protein sequence ID" value="RKO83579.1"/>
    <property type="molecule type" value="Genomic_DNA"/>
</dbReference>
<name>A0A4P9VVB7_9FUNG</name>
<evidence type="ECO:0000313" key="3">
    <source>
        <dbReference type="Proteomes" id="UP000269721"/>
    </source>
</evidence>
<feature type="signal peptide" evidence="1">
    <location>
        <begin position="1"/>
        <end position="21"/>
    </location>
</feature>
<dbReference type="Proteomes" id="UP000269721">
    <property type="component" value="Unassembled WGS sequence"/>
</dbReference>
<gene>
    <name evidence="2" type="ORF">BDK51DRAFT_38535</name>
</gene>
<feature type="chain" id="PRO_5020200817" evidence="1">
    <location>
        <begin position="22"/>
        <end position="151"/>
    </location>
</feature>
<keyword evidence="3" id="KW-1185">Reference proteome</keyword>
<dbReference type="AlphaFoldDB" id="A0A4P9VVB7"/>
<evidence type="ECO:0000256" key="1">
    <source>
        <dbReference type="SAM" id="SignalP"/>
    </source>
</evidence>
<organism evidence="2 3">
    <name type="scientific">Blyttiomyces helicus</name>
    <dbReference type="NCBI Taxonomy" id="388810"/>
    <lineage>
        <taxon>Eukaryota</taxon>
        <taxon>Fungi</taxon>
        <taxon>Fungi incertae sedis</taxon>
        <taxon>Chytridiomycota</taxon>
        <taxon>Chytridiomycota incertae sedis</taxon>
        <taxon>Chytridiomycetes</taxon>
        <taxon>Chytridiomycetes incertae sedis</taxon>
        <taxon>Blyttiomyces</taxon>
    </lineage>
</organism>
<proteinExistence type="predicted"/>
<keyword evidence="1" id="KW-0732">Signal</keyword>
<protein>
    <submittedName>
        <fullName evidence="2">Uncharacterized protein</fullName>
    </submittedName>
</protein>
<reference evidence="3" key="1">
    <citation type="journal article" date="2018" name="Nat. Microbiol.">
        <title>Leveraging single-cell genomics to expand the fungal tree of life.</title>
        <authorList>
            <person name="Ahrendt S.R."/>
            <person name="Quandt C.A."/>
            <person name="Ciobanu D."/>
            <person name="Clum A."/>
            <person name="Salamov A."/>
            <person name="Andreopoulos B."/>
            <person name="Cheng J.F."/>
            <person name="Woyke T."/>
            <person name="Pelin A."/>
            <person name="Henrissat B."/>
            <person name="Reynolds N.K."/>
            <person name="Benny G.L."/>
            <person name="Smith M.E."/>
            <person name="James T.Y."/>
            <person name="Grigoriev I.V."/>
        </authorList>
    </citation>
    <scope>NUCLEOTIDE SEQUENCE [LARGE SCALE GENOMIC DNA]</scope>
</reference>
<sequence>MFPRILSAAVALAAMAPLASAGGAGPSVIDDRPDAVYQHFVIAVQEFLFKNGCGGEKAINPSTGRVLPPLWLRFTFHDSGNFGEVLGIGEARIFDSRCHFTLLTPNSQGRWGLGDFEGSHFSPLSDAKEIKASSPQPIVTESLLAFHATSF</sequence>
<evidence type="ECO:0000313" key="2">
    <source>
        <dbReference type="EMBL" id="RKO83579.1"/>
    </source>
</evidence>